<reference evidence="3" key="1">
    <citation type="submission" date="2020-10" db="EMBL/GenBank/DDBJ databases">
        <authorList>
            <person name="Castelo-Branco R."/>
            <person name="Eusebio N."/>
            <person name="Adriana R."/>
            <person name="Vieira A."/>
            <person name="Brugerolle De Fraissinette N."/>
            <person name="Rezende De Castro R."/>
            <person name="Schneider M.P."/>
            <person name="Vasconcelos V."/>
            <person name="Leao P.N."/>
        </authorList>
    </citation>
    <scope>NUCLEOTIDE SEQUENCE</scope>
    <source>
        <strain evidence="3">LEGE 11479</strain>
    </source>
</reference>
<dbReference type="EMBL" id="JADEXP010000483">
    <property type="protein sequence ID" value="MBE9070635.1"/>
    <property type="molecule type" value="Genomic_DNA"/>
</dbReference>
<proteinExistence type="inferred from homology"/>
<evidence type="ECO:0000256" key="1">
    <source>
        <dbReference type="ARBA" id="ARBA00008239"/>
    </source>
</evidence>
<protein>
    <submittedName>
        <fullName evidence="3">Uncharacterized protein</fullName>
    </submittedName>
</protein>
<evidence type="ECO:0000313" key="3">
    <source>
        <dbReference type="EMBL" id="MBE9070635.1"/>
    </source>
</evidence>
<dbReference type="GO" id="GO:0140662">
    <property type="term" value="F:ATP-dependent protein folding chaperone"/>
    <property type="evidence" value="ECO:0007669"/>
    <property type="project" value="InterPro"/>
</dbReference>
<dbReference type="RefSeq" id="WP_193996493.1">
    <property type="nucleotide sequence ID" value="NZ_JADEXP010000483.1"/>
</dbReference>
<accession>A0A929A008</accession>
<dbReference type="Pfam" id="PF00183">
    <property type="entry name" value="HSP90"/>
    <property type="match status" value="1"/>
</dbReference>
<evidence type="ECO:0000313" key="4">
    <source>
        <dbReference type="Proteomes" id="UP000615026"/>
    </source>
</evidence>
<keyword evidence="2" id="KW-0143">Chaperone</keyword>
<evidence type="ECO:0000256" key="2">
    <source>
        <dbReference type="ARBA" id="ARBA00023186"/>
    </source>
</evidence>
<dbReference type="Gene3D" id="3.30.230.80">
    <property type="match status" value="1"/>
</dbReference>
<dbReference type="Proteomes" id="UP000615026">
    <property type="component" value="Unassembled WGS sequence"/>
</dbReference>
<organism evidence="3 4">
    <name type="scientific">Leptolyngbya cf. ectocarpi LEGE 11479</name>
    <dbReference type="NCBI Taxonomy" id="1828722"/>
    <lineage>
        <taxon>Bacteria</taxon>
        <taxon>Bacillati</taxon>
        <taxon>Cyanobacteriota</taxon>
        <taxon>Cyanophyceae</taxon>
        <taxon>Leptolyngbyales</taxon>
        <taxon>Leptolyngbyaceae</taxon>
        <taxon>Leptolyngbya group</taxon>
        <taxon>Leptolyngbya</taxon>
    </lineage>
</organism>
<dbReference type="GO" id="GO:0005524">
    <property type="term" value="F:ATP binding"/>
    <property type="evidence" value="ECO:0007669"/>
    <property type="project" value="InterPro"/>
</dbReference>
<sequence length="574" mass="64624">FKINHTAEHIKHGDISFRAALFIGEMGAQIKFFRGTSFESASSGIDIYVKGMFVCRTTEFSPSWASYVNGVIDFDNLDLSLSREEVKENSLYKKYREIVEGRIAERIRELKGTDKLQKIVDLHRADLLQGLAIVGDKKVFGGGRTLLDELIEFIPFETSHGRTFLPKYIESINDASKRFRKCEENTIYCVSQKTSGASESILAEDMGWPVIFTLPIEEKIIEDFVKSNNSYSRKKMTSDDFFTDKQDEIDSLIKILFQQQMSQVKAPESLAYKVRSFRKSVPAMLLVEGSNDEDSAKFFKMLERASGDKDLEDNEMLAIMKKLAERFQRDSSNRTLYVNSQNDIIKSLVQVYRTDPTDKSLLLTARAIYHSALLQSAHGTLSPRDAEIIIENFNETLEEVLSLTLQVKKTEIEVEQPEEAVGSDAPTESVEPYVFCVHSFSSNSVLAAIDQIKNTVPNLLGIQALSASDEVRELTVPENVKTMIRQCKFGVADITGNNPNVMLEIGMLEMLGKPVVKIRDANDKAQIPIDIGVDLYCVYNSWEIGAGNWAVDAKFPASVRNFILRANSIIETKL</sequence>
<dbReference type="Gene3D" id="1.20.120.790">
    <property type="entry name" value="Heat shock protein 90, C-terminal domain"/>
    <property type="match status" value="1"/>
</dbReference>
<dbReference type="InterPro" id="IPR020568">
    <property type="entry name" value="Ribosomal_Su5_D2-typ_SF"/>
</dbReference>
<name>A0A929A008_LEPEC</name>
<comment type="caution">
    <text evidence="3">The sequence shown here is derived from an EMBL/GenBank/DDBJ whole genome shotgun (WGS) entry which is preliminary data.</text>
</comment>
<dbReference type="PANTHER" id="PTHR11528">
    <property type="entry name" value="HEAT SHOCK PROTEIN 90 FAMILY MEMBER"/>
    <property type="match status" value="1"/>
</dbReference>
<dbReference type="InterPro" id="IPR001404">
    <property type="entry name" value="Hsp90_fam"/>
</dbReference>
<gene>
    <name evidence="3" type="ORF">IQ260_28755</name>
</gene>
<comment type="similarity">
    <text evidence="1">Belongs to the heat shock protein 90 family.</text>
</comment>
<feature type="non-terminal residue" evidence="3">
    <location>
        <position position="1"/>
    </location>
</feature>
<dbReference type="SUPFAM" id="SSF54211">
    <property type="entry name" value="Ribosomal protein S5 domain 2-like"/>
    <property type="match status" value="1"/>
</dbReference>
<keyword evidence="4" id="KW-1185">Reference proteome</keyword>
<dbReference type="AlphaFoldDB" id="A0A929A008"/>
<dbReference type="InterPro" id="IPR037196">
    <property type="entry name" value="HSP90_C"/>
</dbReference>
<dbReference type="GO" id="GO:0051082">
    <property type="term" value="F:unfolded protein binding"/>
    <property type="evidence" value="ECO:0007669"/>
    <property type="project" value="InterPro"/>
</dbReference>
<dbReference type="GO" id="GO:0016887">
    <property type="term" value="F:ATP hydrolysis activity"/>
    <property type="evidence" value="ECO:0007669"/>
    <property type="project" value="InterPro"/>
</dbReference>